<evidence type="ECO:0000313" key="2">
    <source>
        <dbReference type="Proteomes" id="UP001526143"/>
    </source>
</evidence>
<evidence type="ECO:0000313" key="1">
    <source>
        <dbReference type="EMBL" id="MCV3217522.1"/>
    </source>
</evidence>
<keyword evidence="2" id="KW-1185">Reference proteome</keyword>
<accession>A0ABT3B808</accession>
<gene>
    <name evidence="1" type="ORF">OGM63_29115</name>
</gene>
<comment type="caution">
    <text evidence="1">The sequence shown here is derived from an EMBL/GenBank/DDBJ whole genome shotgun (WGS) entry which is preliminary data.</text>
</comment>
<reference evidence="1 2" key="1">
    <citation type="submission" date="2022-10" db="EMBL/GenBank/DDBJ databases">
        <title>Identification of biosynthetic pathway for the production of the potent trypsin inhibitor radiosumin.</title>
        <authorList>
            <person name="Fewer D.P."/>
            <person name="Delbaje E."/>
            <person name="Ouyang X."/>
            <person name="Agostino P.D."/>
            <person name="Wahlsten M."/>
            <person name="Jokela J."/>
            <person name="Permi P."/>
            <person name="Haapaniemi E."/>
            <person name="Koistinen H."/>
        </authorList>
    </citation>
    <scope>NUCLEOTIDE SEQUENCE [LARGE SCALE GENOMIC DNA]</scope>
    <source>
        <strain evidence="1 2">NIES-515</strain>
    </source>
</reference>
<dbReference type="RefSeq" id="WP_263749241.1">
    <property type="nucleotide sequence ID" value="NZ_JAOWRF010000411.1"/>
</dbReference>
<protein>
    <submittedName>
        <fullName evidence="1">Uncharacterized protein</fullName>
    </submittedName>
</protein>
<name>A0ABT3B808_9CYAN</name>
<dbReference type="Proteomes" id="UP001526143">
    <property type="component" value="Unassembled WGS sequence"/>
</dbReference>
<proteinExistence type="predicted"/>
<dbReference type="EMBL" id="JAOWRF010000411">
    <property type="protein sequence ID" value="MCV3217522.1"/>
    <property type="molecule type" value="Genomic_DNA"/>
</dbReference>
<sequence>MVFNSNSEYWTQFLYLSTLDISRVIRRDVALGSLYKGFGQGIIKLGRCLLVDKSITTAYNEECDRTLRDRLLLISEVGARNIRRL</sequence>
<organism evidence="1 2">
    <name type="scientific">Plectonema radiosum NIES-515</name>
    <dbReference type="NCBI Taxonomy" id="2986073"/>
    <lineage>
        <taxon>Bacteria</taxon>
        <taxon>Bacillati</taxon>
        <taxon>Cyanobacteriota</taxon>
        <taxon>Cyanophyceae</taxon>
        <taxon>Oscillatoriophycideae</taxon>
        <taxon>Oscillatoriales</taxon>
        <taxon>Microcoleaceae</taxon>
        <taxon>Plectonema</taxon>
    </lineage>
</organism>